<name>W6MMI8_9ASCO</name>
<proteinExistence type="predicted"/>
<evidence type="ECO:0000256" key="1">
    <source>
        <dbReference type="SAM" id="MobiDB-lite"/>
    </source>
</evidence>
<protein>
    <submittedName>
        <fullName evidence="2">Uncharacterized protein</fullName>
    </submittedName>
</protein>
<feature type="compositionally biased region" description="Basic and acidic residues" evidence="1">
    <location>
        <begin position="124"/>
        <end position="141"/>
    </location>
</feature>
<reference evidence="2" key="1">
    <citation type="submission" date="2013-12" db="EMBL/GenBank/DDBJ databases">
        <authorList>
            <person name="Genoscope - CEA"/>
        </authorList>
    </citation>
    <scope>NUCLEOTIDE SEQUENCE</scope>
    <source>
        <strain evidence="2">CBS 1993</strain>
    </source>
</reference>
<dbReference type="Proteomes" id="UP000019384">
    <property type="component" value="Unassembled WGS sequence"/>
</dbReference>
<organism evidence="2 3">
    <name type="scientific">Kuraishia capsulata CBS 1993</name>
    <dbReference type="NCBI Taxonomy" id="1382522"/>
    <lineage>
        <taxon>Eukaryota</taxon>
        <taxon>Fungi</taxon>
        <taxon>Dikarya</taxon>
        <taxon>Ascomycota</taxon>
        <taxon>Saccharomycotina</taxon>
        <taxon>Pichiomycetes</taxon>
        <taxon>Pichiales</taxon>
        <taxon>Pichiaceae</taxon>
        <taxon>Kuraishia</taxon>
    </lineage>
</organism>
<keyword evidence="3" id="KW-1185">Reference proteome</keyword>
<dbReference type="GeneID" id="34521189"/>
<dbReference type="EMBL" id="HG793128">
    <property type="protein sequence ID" value="CDK27809.1"/>
    <property type="molecule type" value="Genomic_DNA"/>
</dbReference>
<feature type="region of interest" description="Disordered" evidence="1">
    <location>
        <begin position="124"/>
        <end position="266"/>
    </location>
</feature>
<feature type="compositionally biased region" description="Polar residues" evidence="1">
    <location>
        <begin position="228"/>
        <end position="238"/>
    </location>
</feature>
<dbReference type="AlphaFoldDB" id="W6MMI8"/>
<feature type="compositionally biased region" description="Acidic residues" evidence="1">
    <location>
        <begin position="190"/>
        <end position="199"/>
    </location>
</feature>
<evidence type="ECO:0000313" key="3">
    <source>
        <dbReference type="Proteomes" id="UP000019384"/>
    </source>
</evidence>
<accession>W6MMI8</accession>
<sequence>MLSPRIMSSPQMIQVRRVSSGSKLNKRAYTSIFTSVFLFFSLGLFYRICNKPNDLELKEVAILRPSSVAEVQYILPKNQVRLAEQRTEDSYRTVLERIALFHNYLEDLDGNIHEYPWNAHMRQAKEEEATKFEEETQKPDSDESIPTSEEKETESSDVPGVSDVTEQESQHVLEQDHKSEENSPRIVEIIENDNLDEGQDESKTSETNESEIVGNAEYNEEQNEESNSGTTQEESQVSEVAEKEEHNTQSSESDESSSQDQEPQGV</sequence>
<evidence type="ECO:0000313" key="2">
    <source>
        <dbReference type="EMBL" id="CDK27809.1"/>
    </source>
</evidence>
<gene>
    <name evidence="2" type="ORF">KUCA_T00003788001</name>
</gene>
<dbReference type="HOGENOM" id="CLU_1046085_0_0_1"/>
<feature type="compositionally biased region" description="Basic and acidic residues" evidence="1">
    <location>
        <begin position="168"/>
        <end position="183"/>
    </location>
</feature>
<dbReference type="RefSeq" id="XP_022459801.1">
    <property type="nucleotide sequence ID" value="XM_022602237.1"/>
</dbReference>
<reference evidence="2" key="2">
    <citation type="submission" date="2014-02" db="EMBL/GenBank/DDBJ databases">
        <title>Complete DNA sequence of /Kuraishia capsulata/ illustrates novel genomic features among budding yeasts (/Saccharomycotina/).</title>
        <authorList>
            <person name="Morales L."/>
            <person name="Noel B."/>
            <person name="Porcel B."/>
            <person name="Marcet-Houben M."/>
            <person name="Hullo M-F."/>
            <person name="Sacerdot C."/>
            <person name="Tekaia F."/>
            <person name="Leh-Louis V."/>
            <person name="Despons L."/>
            <person name="Khanna V."/>
            <person name="Aury J-M."/>
            <person name="Barbe V."/>
            <person name="Couloux A."/>
            <person name="Labadie K."/>
            <person name="Pelletier E."/>
            <person name="Souciet J-L."/>
            <person name="Boekhout T."/>
            <person name="Gabaldon T."/>
            <person name="Wincker P."/>
            <person name="Dujon B."/>
        </authorList>
    </citation>
    <scope>NUCLEOTIDE SEQUENCE</scope>
    <source>
        <strain evidence="2">CBS 1993</strain>
    </source>
</reference>